<name>A0ACC0K588_CHOFU</name>
<organism evidence="1 2">
    <name type="scientific">Choristoneura fumiferana</name>
    <name type="common">Spruce budworm moth</name>
    <name type="synonym">Archips fumiferana</name>
    <dbReference type="NCBI Taxonomy" id="7141"/>
    <lineage>
        <taxon>Eukaryota</taxon>
        <taxon>Metazoa</taxon>
        <taxon>Ecdysozoa</taxon>
        <taxon>Arthropoda</taxon>
        <taxon>Hexapoda</taxon>
        <taxon>Insecta</taxon>
        <taxon>Pterygota</taxon>
        <taxon>Neoptera</taxon>
        <taxon>Endopterygota</taxon>
        <taxon>Lepidoptera</taxon>
        <taxon>Glossata</taxon>
        <taxon>Ditrysia</taxon>
        <taxon>Tortricoidea</taxon>
        <taxon>Tortricidae</taxon>
        <taxon>Tortricinae</taxon>
        <taxon>Choristoneura</taxon>
    </lineage>
</organism>
<proteinExistence type="predicted"/>
<dbReference type="Proteomes" id="UP001064048">
    <property type="component" value="Chromosome 30"/>
</dbReference>
<keyword evidence="2" id="KW-1185">Reference proteome</keyword>
<protein>
    <submittedName>
        <fullName evidence="1">Uncharacterized protein</fullName>
    </submittedName>
</protein>
<sequence length="396" mass="45154">MRWTDDIAGVAGSAGGGGELNYSDKLKRWLWFVSLTTGSMVYGCVTLKMSSVWRWRNCMNTHILHKLSYRKVAGITAHSTPIKAKSFELSKSSIARSKLMNILNDAIHHQDNQRNPNEKNNLNNKNEIRKLNLIDLESSKKKVNYEDVKLAFNEEATDLLNKLISALETVNENLSTQNKKLRQTKTKELYVVKVNENQRFARHKRDTNDISDVEVKKNTSTDPEVISVKPTEEDKSTTEAKTVNETTTNVNKTEVNHEKSNCNQTNSRRSFNPHDIDTEISKAVKTRLLSYINEYFNDITAKTNSLREIKKTFAASDEYSIGYIIANIDTLAINLHNLRLDIETNHPGWSEKQILDMFDKIKMSHKVVSSLLEALKTIIDRPLVKDGKGSQYLHVV</sequence>
<reference evidence="1 2" key="1">
    <citation type="journal article" date="2022" name="Genome Biol. Evol.">
        <title>The Spruce Budworm Genome: Reconstructing the Evolutionary History of Antifreeze Proteins.</title>
        <authorList>
            <person name="Beliveau C."/>
            <person name="Gagne P."/>
            <person name="Picq S."/>
            <person name="Vernygora O."/>
            <person name="Keeling C.I."/>
            <person name="Pinkney K."/>
            <person name="Doucet D."/>
            <person name="Wen F."/>
            <person name="Johnston J.S."/>
            <person name="Maaroufi H."/>
            <person name="Boyle B."/>
            <person name="Laroche J."/>
            <person name="Dewar K."/>
            <person name="Juretic N."/>
            <person name="Blackburn G."/>
            <person name="Nisole A."/>
            <person name="Brunet B."/>
            <person name="Brandao M."/>
            <person name="Lumley L."/>
            <person name="Duan J."/>
            <person name="Quan G."/>
            <person name="Lucarotti C.J."/>
            <person name="Roe A.D."/>
            <person name="Sperling F.A.H."/>
            <person name="Levesque R.C."/>
            <person name="Cusson M."/>
        </authorList>
    </citation>
    <scope>NUCLEOTIDE SEQUENCE [LARGE SCALE GENOMIC DNA]</scope>
    <source>
        <strain evidence="1">Glfc:IPQL:Cfum</strain>
    </source>
</reference>
<evidence type="ECO:0000313" key="2">
    <source>
        <dbReference type="Proteomes" id="UP001064048"/>
    </source>
</evidence>
<accession>A0ACC0K588</accession>
<comment type="caution">
    <text evidence="1">The sequence shown here is derived from an EMBL/GenBank/DDBJ whole genome shotgun (WGS) entry which is preliminary data.</text>
</comment>
<gene>
    <name evidence="1" type="ORF">MSG28_015932</name>
</gene>
<dbReference type="EMBL" id="CM046130">
    <property type="protein sequence ID" value="KAI8431410.1"/>
    <property type="molecule type" value="Genomic_DNA"/>
</dbReference>
<evidence type="ECO:0000313" key="1">
    <source>
        <dbReference type="EMBL" id="KAI8431410.1"/>
    </source>
</evidence>